<gene>
    <name evidence="2" type="primary">SYNCRIP</name>
    <name evidence="2" type="ORF">CEXT_33861</name>
</gene>
<proteinExistence type="predicted"/>
<evidence type="ECO:0000313" key="3">
    <source>
        <dbReference type="Proteomes" id="UP001054945"/>
    </source>
</evidence>
<name>A0AAV4N0Y4_CAEEX</name>
<accession>A0AAV4N0Y4</accession>
<keyword evidence="1" id="KW-0694">RNA-binding</keyword>
<dbReference type="SUPFAM" id="SSF54928">
    <property type="entry name" value="RNA-binding domain, RBD"/>
    <property type="match status" value="1"/>
</dbReference>
<sequence>MTDPLSVQNAFITYCTRDVAQEAERQLHNYEIKCGNHLKINLSVPNLRFFVGNIPKIKSKEEIFEELDKLTVGLAEVMIYSSPGDKKAQLLFLRI</sequence>
<keyword evidence="3" id="KW-1185">Reference proteome</keyword>
<comment type="caution">
    <text evidence="2">The sequence shown here is derived from an EMBL/GenBank/DDBJ whole genome shotgun (WGS) entry which is preliminary data.</text>
</comment>
<dbReference type="AlphaFoldDB" id="A0AAV4N0Y4"/>
<dbReference type="GO" id="GO:1990904">
    <property type="term" value="C:ribonucleoprotein complex"/>
    <property type="evidence" value="ECO:0007669"/>
    <property type="project" value="UniProtKB-KW"/>
</dbReference>
<organism evidence="2 3">
    <name type="scientific">Caerostris extrusa</name>
    <name type="common">Bark spider</name>
    <name type="synonym">Caerostris bankana</name>
    <dbReference type="NCBI Taxonomy" id="172846"/>
    <lineage>
        <taxon>Eukaryota</taxon>
        <taxon>Metazoa</taxon>
        <taxon>Ecdysozoa</taxon>
        <taxon>Arthropoda</taxon>
        <taxon>Chelicerata</taxon>
        <taxon>Arachnida</taxon>
        <taxon>Araneae</taxon>
        <taxon>Araneomorphae</taxon>
        <taxon>Entelegynae</taxon>
        <taxon>Araneoidea</taxon>
        <taxon>Araneidae</taxon>
        <taxon>Caerostris</taxon>
    </lineage>
</organism>
<dbReference type="InterPro" id="IPR035979">
    <property type="entry name" value="RBD_domain_sf"/>
</dbReference>
<dbReference type="GO" id="GO:0003723">
    <property type="term" value="F:RNA binding"/>
    <property type="evidence" value="ECO:0007669"/>
    <property type="project" value="UniProtKB-KW"/>
</dbReference>
<evidence type="ECO:0000313" key="2">
    <source>
        <dbReference type="EMBL" id="GIX78301.1"/>
    </source>
</evidence>
<evidence type="ECO:0000256" key="1">
    <source>
        <dbReference type="ARBA" id="ARBA00022884"/>
    </source>
</evidence>
<protein>
    <submittedName>
        <fullName evidence="2">Heterogeneous nuclear ribonucleoprotein Q</fullName>
    </submittedName>
</protein>
<dbReference type="EMBL" id="BPLR01020400">
    <property type="protein sequence ID" value="GIX78301.1"/>
    <property type="molecule type" value="Genomic_DNA"/>
</dbReference>
<dbReference type="Proteomes" id="UP001054945">
    <property type="component" value="Unassembled WGS sequence"/>
</dbReference>
<keyword evidence="2" id="KW-0687">Ribonucleoprotein</keyword>
<dbReference type="PANTHER" id="PTHR21245">
    <property type="entry name" value="HETEROGENEOUS NUCLEAR RIBONUCLEOPROTEIN"/>
    <property type="match status" value="1"/>
</dbReference>
<reference evidence="2 3" key="1">
    <citation type="submission" date="2021-06" db="EMBL/GenBank/DDBJ databases">
        <title>Caerostris extrusa draft genome.</title>
        <authorList>
            <person name="Kono N."/>
            <person name="Arakawa K."/>
        </authorList>
    </citation>
    <scope>NUCLEOTIDE SEQUENCE [LARGE SCALE GENOMIC DNA]</scope>
</reference>